<dbReference type="Pfam" id="PF13395">
    <property type="entry name" value="HNH_4"/>
    <property type="match status" value="1"/>
</dbReference>
<keyword evidence="4 13" id="KW-0479">Metal-binding</keyword>
<gene>
    <name evidence="13" type="primary">cas9</name>
    <name evidence="15" type="ORF">BCB44BAC_02148</name>
</gene>
<feature type="active site" description="For RuvC-like nuclease domain" evidence="13">
    <location>
        <position position="8"/>
    </location>
</feature>
<dbReference type="NCBIfam" id="TIGR01865">
    <property type="entry name" value="cas_Csn1"/>
    <property type="match status" value="1"/>
</dbReference>
<comment type="function">
    <text evidence="13">CRISPR (clustered regularly interspaced short palindromic repeat) is an adaptive immune system that provides protection against mobile genetic elements (viruses, transposable elements and conjugative plasmids). CRISPR clusters contain spacers, sequences complementary to antecedent mobile elements, and target invading nucleic acids. CRISPR clusters are transcribed and processed into CRISPR RNA (crRNA). In type II CRISPR systems correct processing of pre-crRNA requires a trans-encoded small RNA (tracrRNA), endogenous ribonuclease 3 (rnc) and this protein. The tracrRNA serves as a guide for ribonuclease 3-aided processing of pre-crRNA. Subsequently Cas9/crRNA/tracrRNA endonucleolytically cleaves linear or circular dsDNA target complementary to the spacer; Cas9 is inactive in the absence of the 2 guide RNAs (gRNA). Cas9 recognizes the protospacer adjacent motif (PAM) in the CRISPR repeat sequences to help distinguish self versus nonself, as targets within the bacterial CRISPR locus do not have PAMs. PAM recognition is also required for catalytic activity.</text>
</comment>
<feature type="binding site" evidence="13">
    <location>
        <position position="511"/>
    </location>
    <ligand>
        <name>Mg(2+)</name>
        <dbReference type="ChEBI" id="CHEBI:18420"/>
        <label>1</label>
    </ligand>
</feature>
<keyword evidence="7 13" id="KW-0460">Magnesium</keyword>
<evidence type="ECO:0000256" key="4">
    <source>
        <dbReference type="ARBA" id="ARBA00022723"/>
    </source>
</evidence>
<keyword evidence="3 13" id="KW-0540">Nuclease</keyword>
<feature type="binding site" evidence="13">
    <location>
        <position position="728"/>
    </location>
    <ligand>
        <name>Mg(2+)</name>
        <dbReference type="ChEBI" id="CHEBI:18420"/>
        <label>2</label>
    </ligand>
</feature>
<dbReference type="InterPro" id="IPR055228">
    <property type="entry name" value="Cas9_RuvC"/>
</dbReference>
<comment type="domain">
    <text evidence="13">Has 2 endonuclease domains. The discontinuous RuvC-like domain cleaves the target DNA noncomplementary to crRNA while the HNH nuclease domain cleaves the target DNA complementary to crRNA.</text>
</comment>
<evidence type="ECO:0000256" key="5">
    <source>
        <dbReference type="ARBA" id="ARBA00022759"/>
    </source>
</evidence>
<evidence type="ECO:0000256" key="11">
    <source>
        <dbReference type="ARBA" id="ARBA00023211"/>
    </source>
</evidence>
<evidence type="ECO:0000256" key="6">
    <source>
        <dbReference type="ARBA" id="ARBA00022801"/>
    </source>
</evidence>
<dbReference type="InterPro" id="IPR028629">
    <property type="entry name" value="Cas9"/>
</dbReference>
<dbReference type="Pfam" id="PF18470">
    <property type="entry name" value="Cas9_a"/>
    <property type="match status" value="1"/>
</dbReference>
<comment type="subunit">
    <text evidence="12 13">Monomer. Binds crRNA and tracrRNA.</text>
</comment>
<organism evidence="15 16">
    <name type="scientific">Bacillus cytotoxicus</name>
    <dbReference type="NCBI Taxonomy" id="580165"/>
    <lineage>
        <taxon>Bacteria</taxon>
        <taxon>Bacillati</taxon>
        <taxon>Bacillota</taxon>
        <taxon>Bacilli</taxon>
        <taxon>Bacillales</taxon>
        <taxon>Bacillaceae</taxon>
        <taxon>Bacillus</taxon>
        <taxon>Bacillus cereus group</taxon>
    </lineage>
</organism>
<dbReference type="InterPro" id="IPR040619">
    <property type="entry name" value="Cas9_alpha-helical_lobe"/>
</dbReference>
<feature type="domain" description="HNH Cas9-type" evidence="14">
    <location>
        <begin position="515"/>
        <end position="670"/>
    </location>
</feature>
<dbReference type="Gene3D" id="1.10.30.50">
    <property type="match status" value="1"/>
</dbReference>
<proteinExistence type="inferred from homology"/>
<dbReference type="PROSITE" id="PS51749">
    <property type="entry name" value="HNH_CAS9"/>
    <property type="match status" value="1"/>
</dbReference>
<dbReference type="RefSeq" id="WP_048723014.1">
    <property type="nucleotide sequence ID" value="NZ_CP024101.1"/>
</dbReference>
<feature type="binding site" evidence="13">
    <location>
        <position position="507"/>
    </location>
    <ligand>
        <name>Mg(2+)</name>
        <dbReference type="ChEBI" id="CHEBI:18420"/>
        <label>1</label>
    </ligand>
</feature>
<dbReference type="GO" id="GO:0016787">
    <property type="term" value="F:hydrolase activity"/>
    <property type="evidence" value="ECO:0007669"/>
    <property type="project" value="UniProtKB-KW"/>
</dbReference>
<evidence type="ECO:0000256" key="1">
    <source>
        <dbReference type="ARBA" id="ARBA00001946"/>
    </source>
</evidence>
<dbReference type="AlphaFoldDB" id="A0AAX2CH52"/>
<dbReference type="Proteomes" id="UP000242164">
    <property type="component" value="Unassembled WGS sequence"/>
</dbReference>
<name>A0AAX2CH52_9BACI</name>
<keyword evidence="8 13" id="KW-0694">RNA-binding</keyword>
<comment type="caution">
    <text evidence="15">The sequence shown here is derived from an EMBL/GenBank/DDBJ whole genome shotgun (WGS) entry which is preliminary data.</text>
</comment>
<evidence type="ECO:0000256" key="2">
    <source>
        <dbReference type="ARBA" id="ARBA00005244"/>
    </source>
</evidence>
<feature type="active site" description="Proton acceptor for HNH nuclease domain" evidence="13">
    <location>
        <position position="590"/>
    </location>
</feature>
<keyword evidence="10 13" id="KW-0238">DNA-binding</keyword>
<feature type="binding site" evidence="13">
    <location>
        <position position="511"/>
    </location>
    <ligand>
        <name>Mg(2+)</name>
        <dbReference type="ChEBI" id="CHEBI:18420"/>
        <label>2</label>
    </ligand>
</feature>
<evidence type="ECO:0000259" key="14">
    <source>
        <dbReference type="PROSITE" id="PS51749"/>
    </source>
</evidence>
<reference evidence="15 16" key="1">
    <citation type="submission" date="2016-08" db="EMBL/GenBank/DDBJ databases">
        <authorList>
            <person name="Loux V."/>
            <person name="Rue O."/>
        </authorList>
    </citation>
    <scope>NUCLEOTIDE SEQUENCE [LARGE SCALE GENOMIC DNA]</scope>
    <source>
        <strain evidence="15 16">AFSSA_08CEB44bac</strain>
    </source>
</reference>
<dbReference type="HAMAP" id="MF_01480">
    <property type="entry name" value="Cas9"/>
    <property type="match status" value="1"/>
</dbReference>
<feature type="binding site" evidence="13">
    <location>
        <position position="8"/>
    </location>
    <ligand>
        <name>Mg(2+)</name>
        <dbReference type="ChEBI" id="CHEBI:18420"/>
        <label>2</label>
    </ligand>
</feature>
<dbReference type="GO" id="GO:0051607">
    <property type="term" value="P:defense response to virus"/>
    <property type="evidence" value="ECO:0007669"/>
    <property type="project" value="UniProtKB-UniRule"/>
</dbReference>
<dbReference type="GO" id="GO:0043571">
    <property type="term" value="P:maintenance of CRISPR repeat elements"/>
    <property type="evidence" value="ECO:0007669"/>
    <property type="project" value="UniProtKB-UniRule"/>
</dbReference>
<dbReference type="InterPro" id="IPR033114">
    <property type="entry name" value="HNH_CAS9"/>
</dbReference>
<evidence type="ECO:0000256" key="3">
    <source>
        <dbReference type="ARBA" id="ARBA00022722"/>
    </source>
</evidence>
<dbReference type="EMBL" id="FMIK01000024">
    <property type="protein sequence ID" value="SCL92901.1"/>
    <property type="molecule type" value="Genomic_DNA"/>
</dbReference>
<evidence type="ECO:0000256" key="13">
    <source>
        <dbReference type="HAMAP-Rule" id="MF_01480"/>
    </source>
</evidence>
<dbReference type="InterPro" id="IPR003615">
    <property type="entry name" value="HNH_nuc"/>
</dbReference>
<dbReference type="Pfam" id="PF22702">
    <property type="entry name" value="Cas9_RuvC"/>
    <property type="match status" value="1"/>
</dbReference>
<keyword evidence="9 13" id="KW-0051">Antiviral defense</keyword>
<sequence>MKYSIGLDIGIASVGWAVINEDIERIEDLGVRIFDVAEQPKTGASLSTPRRLARSTRKRLRRRRHRVERVRKFMIQKGLLTQVQMEQLYDWKDGDLDIWLVRVNALERKLSDREFARILVHFAKNRGFQSNRKSELQEEDNGAVLSAVQENKRLMEEKGYQTISEMLLYDEKFEGTKRNKGGEYTHVVARSDLKREIQLIFEKQRAYGHAFATMENEDKFLQIWSSQRPFATKDDIAKKIGNCTFEPKEKRAPKSTYTFERFRALDKLNRLRILSGTSPARSLTQEERDLILNSLFSKKEVKYKELRKLLKLNDEQRFNEIFYDPNEKIEKNENRTFLSLESQYKIRKILQKIEGKSLNDTYRPVDLDTIAYALTVFKDDQDIRDYLQNQYVASNGKKELNLANRKYNDELIEELLHLSFTKFGHLSLKALRNILPFMEQGIPYHQACEKAGYQFNKKVNREKQKLLPPVPAKDIVNPVVIRSLSQVRKVINGIIKRYGSPSSIYIELAREMGRGYKERKDLEKQYNKNRQMNEGAKKHILELRPEFGDPRGHDILKYKLWQEQDCRCAYSFKSIPIKQLFEIGYAEVDHIIPYSRSFDDSNNNKVLVLAAENQNKQNRTPYEWFGHDETKWQEFTSLVTTMKVSKKKKSLLLKKNFDEEQAEEFRSRHLNDTRYITRYIKTFIEDNLQFRIEEGKKTYVHTVNGAYTSLMRKRWGFNKNRQENALHHALDAVIVAVSLPFKHKVRAYFKRREEYAHNQLKREGEFFPEPWPGFIHELEIRMMQDSENIKLAMESLNLKTYDESFIKELKPIFVSRMPKRAMKGQIHEETLKRVRGRTDDGYIRTVKKVKLDQIPFDKNGDFPMFGKETDMKTYEAIKSRYLESGKDKKKAFNTPLYKPAKNPENAPIIRSIKIEEKANRVVMLDEKTAADNASIVRTEVFRHKETGNYFLTPVYVADVLAKKVPDRLITTKKPYSEWRKITDEYEFLFSLYPNDLIRVKMPKEKETKTHTGEKHVWQENFMYFKGVHSGSAGVRMIDHMNSFEDEIGVRKLVVFEKYQVDPLGRMNKVHGEKRHGI</sequence>
<dbReference type="InterPro" id="IPR036397">
    <property type="entry name" value="RNaseH_sf"/>
</dbReference>
<dbReference type="GO" id="GO:0004519">
    <property type="term" value="F:endonuclease activity"/>
    <property type="evidence" value="ECO:0007669"/>
    <property type="project" value="UniProtKB-UniRule"/>
</dbReference>
<dbReference type="GO" id="GO:0003723">
    <property type="term" value="F:RNA binding"/>
    <property type="evidence" value="ECO:0007669"/>
    <property type="project" value="UniProtKB-UniRule"/>
</dbReference>
<evidence type="ECO:0000313" key="16">
    <source>
        <dbReference type="Proteomes" id="UP000242164"/>
    </source>
</evidence>
<feature type="binding site" evidence="13">
    <location>
        <position position="8"/>
    </location>
    <ligand>
        <name>Mg(2+)</name>
        <dbReference type="ChEBI" id="CHEBI:18420"/>
        <label>1</label>
    </ligand>
</feature>
<evidence type="ECO:0000256" key="12">
    <source>
        <dbReference type="ARBA" id="ARBA00046380"/>
    </source>
</evidence>
<dbReference type="GO" id="GO:0003677">
    <property type="term" value="F:DNA binding"/>
    <property type="evidence" value="ECO:0007669"/>
    <property type="project" value="UniProtKB-UniRule"/>
</dbReference>
<keyword evidence="6 13" id="KW-0378">Hydrolase</keyword>
<comment type="similarity">
    <text evidence="2">Belongs to the CRISPR-associated protein Cas9 family. Subtype II-A subfamily.</text>
</comment>
<evidence type="ECO:0000256" key="8">
    <source>
        <dbReference type="ARBA" id="ARBA00022884"/>
    </source>
</evidence>
<dbReference type="GO" id="GO:0046872">
    <property type="term" value="F:metal ion binding"/>
    <property type="evidence" value="ECO:0007669"/>
    <property type="project" value="UniProtKB-UniRule"/>
</dbReference>
<evidence type="ECO:0000256" key="9">
    <source>
        <dbReference type="ARBA" id="ARBA00023118"/>
    </source>
</evidence>
<accession>A0AAX2CH52</accession>
<keyword evidence="5 13" id="KW-0255">Endonuclease</keyword>
<dbReference type="EC" id="3.1.-.-" evidence="13"/>
<protein>
    <recommendedName>
        <fullName evidence="13">CRISPR-associated endonuclease Cas9</fullName>
        <ecNumber evidence="13">3.1.-.-</ecNumber>
    </recommendedName>
</protein>
<dbReference type="Gene3D" id="3.30.420.10">
    <property type="entry name" value="Ribonuclease H-like superfamily/Ribonuclease H"/>
    <property type="match status" value="3"/>
</dbReference>
<evidence type="ECO:0000313" key="15">
    <source>
        <dbReference type="EMBL" id="SCL92901.1"/>
    </source>
</evidence>
<evidence type="ECO:0000256" key="7">
    <source>
        <dbReference type="ARBA" id="ARBA00022842"/>
    </source>
</evidence>
<evidence type="ECO:0000256" key="10">
    <source>
        <dbReference type="ARBA" id="ARBA00023125"/>
    </source>
</evidence>
<keyword evidence="11" id="KW-0464">Manganese</keyword>
<comment type="similarity">
    <text evidence="13">Belongs to the CRISPR-associated Cas9 family.</text>
</comment>
<comment type="cofactor">
    <cofactor evidence="1 13">
        <name>Mg(2+)</name>
        <dbReference type="ChEBI" id="CHEBI:18420"/>
    </cofactor>
</comment>